<dbReference type="SUPFAM" id="SSF53187">
    <property type="entry name" value="Zn-dependent exopeptidases"/>
    <property type="match status" value="1"/>
</dbReference>
<comment type="caution">
    <text evidence="5">The sequence shown here is derived from an EMBL/GenBank/DDBJ whole genome shotgun (WGS) entry which is preliminary data.</text>
</comment>
<evidence type="ECO:0000259" key="4">
    <source>
        <dbReference type="Pfam" id="PF07687"/>
    </source>
</evidence>
<evidence type="ECO:0000313" key="6">
    <source>
        <dbReference type="Proteomes" id="UP000661918"/>
    </source>
</evidence>
<dbReference type="PANTHER" id="PTHR43270:SF12">
    <property type="entry name" value="SUCCINYL-DIAMINOPIMELATE DESUCCINYLASE"/>
    <property type="match status" value="1"/>
</dbReference>
<sequence length="465" mass="50254">MSGGLHDVLALLQERSAASLAELVDFASIPSVSAQPDHRADMARAAGWLEQRLRRAGLNTVEQWPTAGHAAVYAEHLEAGEDAPTVLVYGHYDVQPPDPLDRWKTPPFTPTVVGDRIYGRGVSDDKGPLLLTVQVVDAYLTATGTLPINLKFLFEGEEEVGSAHLDALVAEHAERLGADFVLSADGGMWSAEIPSLTVSARGLAALELTVRGPAKDLHSGRHGGSVHNPLHALATLVAGLHDDSGRVTVPGFYDGVSDLTLEQRGDLRELPFEDAAYLTQTGAPALYGEAGYSTLERQWHRPTLEINGMWGGYTGDGSKTVLPSEAHAKITCRLVPGQEPGRIVELVQAHLQATLPPGVTLDLRPSEHGARAYRLPGDHPGAVVARRVLEDLYGRPPLDVGMGGSIPVLETFQRVLGLDTVFFSFAVGDEDIHAPNEFFRVPRLYEGQRAWAQFWHALGHRGDHE</sequence>
<reference evidence="6" key="1">
    <citation type="journal article" date="2019" name="Int. J. Syst. Evol. Microbiol.">
        <title>The Global Catalogue of Microorganisms (GCM) 10K type strain sequencing project: providing services to taxonomists for standard genome sequencing and annotation.</title>
        <authorList>
            <consortium name="The Broad Institute Genomics Platform"/>
            <consortium name="The Broad Institute Genome Sequencing Center for Infectious Disease"/>
            <person name="Wu L."/>
            <person name="Ma J."/>
        </authorList>
    </citation>
    <scope>NUCLEOTIDE SEQUENCE [LARGE SCALE GENOMIC DNA]</scope>
    <source>
        <strain evidence="6">JCM 15443</strain>
    </source>
</reference>
<dbReference type="Proteomes" id="UP000661918">
    <property type="component" value="Unassembled WGS sequence"/>
</dbReference>
<dbReference type="RefSeq" id="WP_188900950.1">
    <property type="nucleotide sequence ID" value="NZ_BMOM01000002.1"/>
</dbReference>
<dbReference type="InterPro" id="IPR002933">
    <property type="entry name" value="Peptidase_M20"/>
</dbReference>
<dbReference type="Pfam" id="PF01546">
    <property type="entry name" value="Peptidase_M20"/>
    <property type="match status" value="1"/>
</dbReference>
<organism evidence="5 6">
    <name type="scientific">Deinococcus aerophilus</name>
    <dbReference type="NCBI Taxonomy" id="522488"/>
    <lineage>
        <taxon>Bacteria</taxon>
        <taxon>Thermotogati</taxon>
        <taxon>Deinococcota</taxon>
        <taxon>Deinococci</taxon>
        <taxon>Deinococcales</taxon>
        <taxon>Deinococcaceae</taxon>
        <taxon>Deinococcus</taxon>
    </lineage>
</organism>
<feature type="domain" description="Peptidase M20 dimerisation" evidence="4">
    <location>
        <begin position="199"/>
        <end position="358"/>
    </location>
</feature>
<dbReference type="InterPro" id="IPR011650">
    <property type="entry name" value="Peptidase_M20_dimer"/>
</dbReference>
<dbReference type="Gene3D" id="3.40.630.10">
    <property type="entry name" value="Zn peptidases"/>
    <property type="match status" value="1"/>
</dbReference>
<dbReference type="EMBL" id="BMOM01000002">
    <property type="protein sequence ID" value="GGL99198.1"/>
    <property type="molecule type" value="Genomic_DNA"/>
</dbReference>
<dbReference type="PANTHER" id="PTHR43270">
    <property type="entry name" value="BETA-ALA-HIS DIPEPTIDASE"/>
    <property type="match status" value="1"/>
</dbReference>
<dbReference type="Pfam" id="PF07687">
    <property type="entry name" value="M20_dimer"/>
    <property type="match status" value="1"/>
</dbReference>
<protein>
    <submittedName>
        <fullName evidence="5">Peptidase M20</fullName>
    </submittedName>
</protein>
<accession>A0ABQ2GJZ1</accession>
<dbReference type="Gene3D" id="3.30.70.360">
    <property type="match status" value="1"/>
</dbReference>
<evidence type="ECO:0000256" key="1">
    <source>
        <dbReference type="ARBA" id="ARBA00022670"/>
    </source>
</evidence>
<proteinExistence type="predicted"/>
<keyword evidence="3" id="KW-0378">Hydrolase</keyword>
<keyword evidence="2" id="KW-0479">Metal-binding</keyword>
<dbReference type="InterPro" id="IPR051458">
    <property type="entry name" value="Cyt/Met_Dipeptidase"/>
</dbReference>
<evidence type="ECO:0000313" key="5">
    <source>
        <dbReference type="EMBL" id="GGL99198.1"/>
    </source>
</evidence>
<evidence type="ECO:0000256" key="2">
    <source>
        <dbReference type="ARBA" id="ARBA00022723"/>
    </source>
</evidence>
<dbReference type="NCBIfam" id="NF005914">
    <property type="entry name" value="PRK07907.1"/>
    <property type="match status" value="1"/>
</dbReference>
<gene>
    <name evidence="5" type="ORF">GCM10010841_04730</name>
</gene>
<dbReference type="NCBIfam" id="NF006053">
    <property type="entry name" value="PRK08201.1"/>
    <property type="match status" value="1"/>
</dbReference>
<keyword evidence="1" id="KW-0645">Protease</keyword>
<dbReference type="NCBIfam" id="NF006579">
    <property type="entry name" value="PRK09104.1"/>
    <property type="match status" value="1"/>
</dbReference>
<name>A0ABQ2GJZ1_9DEIO</name>
<keyword evidence="6" id="KW-1185">Reference proteome</keyword>
<evidence type="ECO:0000256" key="3">
    <source>
        <dbReference type="ARBA" id="ARBA00022801"/>
    </source>
</evidence>